<gene>
    <name evidence="3" type="ORF">PVW1_140077900</name>
</gene>
<dbReference type="EMBL" id="CAJZCX010000003">
    <property type="protein sequence ID" value="CAG9472671.1"/>
    <property type="molecule type" value="Genomic_DNA"/>
</dbReference>
<comment type="caution">
    <text evidence="3">The sequence shown here is derived from an EMBL/GenBank/DDBJ whole genome shotgun (WGS) entry which is preliminary data.</text>
</comment>
<dbReference type="VEuPathDB" id="PlasmoDB:PVPAM_140080300"/>
<dbReference type="Proteomes" id="UP000779233">
    <property type="component" value="Unassembled WGS sequence"/>
</dbReference>
<feature type="region of interest" description="Disordered" evidence="1">
    <location>
        <begin position="128"/>
        <end position="249"/>
    </location>
</feature>
<accession>A0A8S4H209</accession>
<evidence type="ECO:0000313" key="3">
    <source>
        <dbReference type="EMBL" id="CAG9472671.1"/>
    </source>
</evidence>
<proteinExistence type="predicted"/>
<protein>
    <submittedName>
        <fullName evidence="3">(malaria parasite P. vivax) hypothetical protein</fullName>
    </submittedName>
</protein>
<keyword evidence="2" id="KW-0472">Membrane</keyword>
<keyword evidence="2" id="KW-1133">Transmembrane helix</keyword>
<name>A0A8S4H209_PLAVI</name>
<evidence type="ECO:0000256" key="2">
    <source>
        <dbReference type="SAM" id="Phobius"/>
    </source>
</evidence>
<reference evidence="3" key="1">
    <citation type="submission" date="2021-09" db="EMBL/GenBank/DDBJ databases">
        <authorList>
            <consortium name="Pathogen Informatics"/>
        </authorList>
    </citation>
    <scope>NUCLEOTIDE SEQUENCE</scope>
    <source>
        <strain evidence="3">PvW1</strain>
    </source>
</reference>
<feature type="compositionally biased region" description="Basic and acidic residues" evidence="1">
    <location>
        <begin position="136"/>
        <end position="170"/>
    </location>
</feature>
<keyword evidence="2" id="KW-0812">Transmembrane</keyword>
<organism evidence="3 4">
    <name type="scientific">Plasmodium vivax</name>
    <name type="common">malaria parasite P. vivax</name>
    <dbReference type="NCBI Taxonomy" id="5855"/>
    <lineage>
        <taxon>Eukaryota</taxon>
        <taxon>Sar</taxon>
        <taxon>Alveolata</taxon>
        <taxon>Apicomplexa</taxon>
        <taxon>Aconoidasida</taxon>
        <taxon>Haemosporida</taxon>
        <taxon>Plasmodiidae</taxon>
        <taxon>Plasmodium</taxon>
        <taxon>Plasmodium (Plasmodium)</taxon>
    </lineage>
</organism>
<sequence>MYKQIDSEKESVNNITDTDKISVAIQNVTNYDAEIKGLLSRTINVLERISRRKAEMDTLFNSLSSNNKNLNENAKRYMNDSAEIINQLNSHVQKITKLKTYANEVIEQLQKELTRLLDQRKIEIPVDDTQTSLSTEDVKEETANQKELETDKQKELETDKQKELEKAIEKEQEEAVEGELQKTIEVEKESAIKEEQETPEQEERETSINQEPEHVTYETLGYDTPHAQENESDGTQHDDSERDDKSKAKDAMGRTRLAGAIIIGLSFFPGVLVLAFRDTQTEEEESHEHDYHQAFGGTDDYNMQDKEEVIEVCFNEDD</sequence>
<feature type="transmembrane region" description="Helical" evidence="2">
    <location>
        <begin position="257"/>
        <end position="276"/>
    </location>
</feature>
<evidence type="ECO:0000256" key="1">
    <source>
        <dbReference type="SAM" id="MobiDB-lite"/>
    </source>
</evidence>
<evidence type="ECO:0000313" key="4">
    <source>
        <dbReference type="Proteomes" id="UP000779233"/>
    </source>
</evidence>
<feature type="region of interest" description="Disordered" evidence="1">
    <location>
        <begin position="283"/>
        <end position="302"/>
    </location>
</feature>
<feature type="compositionally biased region" description="Basic and acidic residues" evidence="1">
    <location>
        <begin position="226"/>
        <end position="249"/>
    </location>
</feature>
<feature type="compositionally biased region" description="Basic and acidic residues" evidence="1">
    <location>
        <begin position="179"/>
        <end position="196"/>
    </location>
</feature>
<dbReference type="AlphaFoldDB" id="A0A8S4H209"/>